<dbReference type="AlphaFoldDB" id="W1P8A4"/>
<keyword evidence="5 6" id="KW-0539">Nucleus</keyword>
<evidence type="ECO:0000256" key="6">
    <source>
        <dbReference type="RuleBase" id="RU367028"/>
    </source>
</evidence>
<dbReference type="Proteomes" id="UP000017836">
    <property type="component" value="Unassembled WGS sequence"/>
</dbReference>
<dbReference type="STRING" id="13333.W1P8A4"/>
<evidence type="ECO:0000259" key="8">
    <source>
        <dbReference type="PROSITE" id="PS51754"/>
    </source>
</evidence>
<dbReference type="EMBL" id="KI394330">
    <property type="protein sequence ID" value="ERN03914.1"/>
    <property type="molecule type" value="Genomic_DNA"/>
</dbReference>
<reference evidence="10" key="1">
    <citation type="journal article" date="2013" name="Science">
        <title>The Amborella genome and the evolution of flowering plants.</title>
        <authorList>
            <consortium name="Amborella Genome Project"/>
        </authorList>
    </citation>
    <scope>NUCLEOTIDE SEQUENCE [LARGE SCALE GENOMIC DNA]</scope>
</reference>
<keyword evidence="10" id="KW-1185">Reference proteome</keyword>
<dbReference type="Gramene" id="ERN03914">
    <property type="protein sequence ID" value="ERN03914"/>
    <property type="gene ID" value="AMTR_s00078p00189070"/>
</dbReference>
<keyword evidence="4 6" id="KW-0804">Transcription</keyword>
<name>W1P8A4_AMBTC</name>
<dbReference type="eggNOG" id="ENOG502RXZT">
    <property type="taxonomic scope" value="Eukaryota"/>
</dbReference>
<accession>W1P8A4</accession>
<sequence>MPKNLQETLHFYISKLTKTTNNDLPSPENHQFSPETLHSRSLNHSKSSWFFSGCRYPRTPSFAHGRKSDPQNGTFSNFNTLFEDSGEISGEKSDPQNEEPCNFNTLFKDSGIKSDSGEVSLQNINQRNQDFTHFNNTPFEECDEISGKTSNSSKISSYPQRENRCNFHTPCEDSGKKSNSCKQTDPQRDILCNFKTNFEGSSKFSGRKSESQDTTICNLSSPFEDSSEFSGRISPEFTTDSCSFSSGLSSSEGHRSGARRFFFSPEKSSSILSALPDKFPGVAFPAFSPDPFSDFRGSMQEMVDFRLAMGEVLDWSFLEELLLSYLRLNEKEMHKYIVGAFADLMVSFGRVTG</sequence>
<dbReference type="HOGENOM" id="CLU_069722_0_0_1"/>
<organism evidence="9 10">
    <name type="scientific">Amborella trichopoda</name>
    <dbReference type="NCBI Taxonomy" id="13333"/>
    <lineage>
        <taxon>Eukaryota</taxon>
        <taxon>Viridiplantae</taxon>
        <taxon>Streptophyta</taxon>
        <taxon>Embryophyta</taxon>
        <taxon>Tracheophyta</taxon>
        <taxon>Spermatophyta</taxon>
        <taxon>Magnoliopsida</taxon>
        <taxon>Amborellales</taxon>
        <taxon>Amborellaceae</taxon>
        <taxon>Amborella</taxon>
    </lineage>
</organism>
<dbReference type="Pfam" id="PF04844">
    <property type="entry name" value="Ovate"/>
    <property type="match status" value="1"/>
</dbReference>
<feature type="region of interest" description="Disordered" evidence="7">
    <location>
        <begin position="201"/>
        <end position="231"/>
    </location>
</feature>
<dbReference type="GO" id="GO:0005634">
    <property type="term" value="C:nucleus"/>
    <property type="evidence" value="ECO:0007669"/>
    <property type="project" value="UniProtKB-SubCell"/>
</dbReference>
<evidence type="ECO:0000313" key="9">
    <source>
        <dbReference type="EMBL" id="ERN03914.1"/>
    </source>
</evidence>
<comment type="subcellular location">
    <subcellularLocation>
        <location evidence="1 6">Nucleus</location>
    </subcellularLocation>
</comment>
<feature type="compositionally biased region" description="Polar residues" evidence="7">
    <location>
        <begin position="70"/>
        <end position="82"/>
    </location>
</feature>
<dbReference type="PANTHER" id="PTHR33057">
    <property type="entry name" value="TRANSCRIPTION REPRESSOR OFP7-RELATED"/>
    <property type="match status" value="1"/>
</dbReference>
<keyword evidence="2 6" id="KW-0678">Repressor</keyword>
<dbReference type="InterPro" id="IPR038933">
    <property type="entry name" value="Ovate"/>
</dbReference>
<dbReference type="PROSITE" id="PS51754">
    <property type="entry name" value="OVATE"/>
    <property type="match status" value="1"/>
</dbReference>
<evidence type="ECO:0000313" key="10">
    <source>
        <dbReference type="Proteomes" id="UP000017836"/>
    </source>
</evidence>
<proteinExistence type="predicted"/>
<evidence type="ECO:0000256" key="5">
    <source>
        <dbReference type="ARBA" id="ARBA00023242"/>
    </source>
</evidence>
<evidence type="ECO:0000256" key="3">
    <source>
        <dbReference type="ARBA" id="ARBA00023015"/>
    </source>
</evidence>
<evidence type="ECO:0000256" key="7">
    <source>
        <dbReference type="SAM" id="MobiDB-lite"/>
    </source>
</evidence>
<dbReference type="GO" id="GO:0045892">
    <property type="term" value="P:negative regulation of DNA-templated transcription"/>
    <property type="evidence" value="ECO:0007669"/>
    <property type="project" value="UniProtKB-UniRule"/>
</dbReference>
<evidence type="ECO:0000256" key="1">
    <source>
        <dbReference type="ARBA" id="ARBA00004123"/>
    </source>
</evidence>
<dbReference type="KEGG" id="atr:18432066"/>
<evidence type="ECO:0000256" key="2">
    <source>
        <dbReference type="ARBA" id="ARBA00022491"/>
    </source>
</evidence>
<feature type="compositionally biased region" description="Polar residues" evidence="7">
    <location>
        <begin position="212"/>
        <end position="224"/>
    </location>
</feature>
<keyword evidence="3 6" id="KW-0805">Transcription regulation</keyword>
<dbReference type="InterPro" id="IPR006458">
    <property type="entry name" value="Ovate_C"/>
</dbReference>
<evidence type="ECO:0000256" key="4">
    <source>
        <dbReference type="ARBA" id="ARBA00023163"/>
    </source>
</evidence>
<dbReference type="NCBIfam" id="TIGR01568">
    <property type="entry name" value="A_thal_3678"/>
    <property type="match status" value="1"/>
</dbReference>
<dbReference type="PANTHER" id="PTHR33057:SF218">
    <property type="entry name" value="TRANSCRIPTION REPRESSOR"/>
    <property type="match status" value="1"/>
</dbReference>
<comment type="function">
    <text evidence="6">Transcriptional repressor that regulates multiple aspects of plant growth and development.</text>
</comment>
<feature type="domain" description="OVATE" evidence="8">
    <location>
        <begin position="282"/>
        <end position="347"/>
    </location>
</feature>
<gene>
    <name evidence="9" type="ORF">AMTR_s00078p00189070</name>
</gene>
<protein>
    <recommendedName>
        <fullName evidence="6">Transcription repressor</fullName>
    </recommendedName>
    <alternativeName>
        <fullName evidence="6">Ovate family protein</fullName>
    </alternativeName>
</protein>
<feature type="region of interest" description="Disordered" evidence="7">
    <location>
        <begin position="62"/>
        <end position="101"/>
    </location>
</feature>